<reference evidence="1" key="1">
    <citation type="submission" date="2021-05" db="EMBL/GenBank/DDBJ databases">
        <authorList>
            <person name="Scholz U."/>
            <person name="Mascher M."/>
            <person name="Fiebig A."/>
        </authorList>
    </citation>
    <scope>NUCLEOTIDE SEQUENCE [LARGE SCALE GENOMIC DNA]</scope>
</reference>
<organism evidence="1 2">
    <name type="scientific">Avena sativa</name>
    <name type="common">Oat</name>
    <dbReference type="NCBI Taxonomy" id="4498"/>
    <lineage>
        <taxon>Eukaryota</taxon>
        <taxon>Viridiplantae</taxon>
        <taxon>Streptophyta</taxon>
        <taxon>Embryophyta</taxon>
        <taxon>Tracheophyta</taxon>
        <taxon>Spermatophyta</taxon>
        <taxon>Magnoliopsida</taxon>
        <taxon>Liliopsida</taxon>
        <taxon>Poales</taxon>
        <taxon>Poaceae</taxon>
        <taxon>BOP clade</taxon>
        <taxon>Pooideae</taxon>
        <taxon>Poodae</taxon>
        <taxon>Poeae</taxon>
        <taxon>Poeae Chloroplast Group 1 (Aveneae type)</taxon>
        <taxon>Aveninae</taxon>
        <taxon>Avena</taxon>
    </lineage>
</organism>
<protein>
    <submittedName>
        <fullName evidence="1">Uncharacterized protein</fullName>
    </submittedName>
</protein>
<reference evidence="1" key="2">
    <citation type="submission" date="2025-09" db="UniProtKB">
        <authorList>
            <consortium name="EnsemblPlants"/>
        </authorList>
    </citation>
    <scope>IDENTIFICATION</scope>
</reference>
<dbReference type="Proteomes" id="UP001732700">
    <property type="component" value="Chromosome 4D"/>
</dbReference>
<evidence type="ECO:0000313" key="1">
    <source>
        <dbReference type="EnsemblPlants" id="AVESA.00010b.r2.4DG0733710.2.CDS"/>
    </source>
</evidence>
<sequence length="187" mass="20367">MVMETSLRLRGADSTDVQPPRAADSTAGQRPRGRGANSTASQRSRGADSTAGQLGLRIHAKQKLPLAPNALLQAHAEIDTSTGKPSHLALLARHFFPELSANVGAGVQHENGKIFRYCIRGKKAVSFTSDALLGLNIKGRLLADKDFKPVLLHIPSLHPDQPHLHFVAVIAIFFEPEYCLEFFCRGR</sequence>
<accession>A0ACD5X848</accession>
<evidence type="ECO:0000313" key="2">
    <source>
        <dbReference type="Proteomes" id="UP001732700"/>
    </source>
</evidence>
<keyword evidence="2" id="KW-1185">Reference proteome</keyword>
<dbReference type="EnsemblPlants" id="AVESA.00010b.r2.4DG0733710.2">
    <property type="protein sequence ID" value="AVESA.00010b.r2.4DG0733710.2.CDS"/>
    <property type="gene ID" value="AVESA.00010b.r2.4DG0733710"/>
</dbReference>
<proteinExistence type="predicted"/>
<name>A0ACD5X848_AVESA</name>